<protein>
    <submittedName>
        <fullName evidence="4">Uncharacterized protein</fullName>
    </submittedName>
</protein>
<evidence type="ECO:0000256" key="3">
    <source>
        <dbReference type="SAM" id="MobiDB-lite"/>
    </source>
</evidence>
<evidence type="ECO:0000313" key="4">
    <source>
        <dbReference type="EMBL" id="KAH7365198.1"/>
    </source>
</evidence>
<keyword evidence="5" id="KW-1185">Reference proteome</keyword>
<reference evidence="4" key="1">
    <citation type="submission" date="2021-08" db="EMBL/GenBank/DDBJ databases">
        <title>WGS assembly of Ceratopteris richardii.</title>
        <authorList>
            <person name="Marchant D.B."/>
            <person name="Chen G."/>
            <person name="Jenkins J."/>
            <person name="Shu S."/>
            <person name="Leebens-Mack J."/>
            <person name="Grimwood J."/>
            <person name="Schmutz J."/>
            <person name="Soltis P."/>
            <person name="Soltis D."/>
            <person name="Chen Z.-H."/>
        </authorList>
    </citation>
    <scope>NUCLEOTIDE SEQUENCE</scope>
    <source>
        <strain evidence="4">Whitten #5841</strain>
        <tissue evidence="4">Leaf</tissue>
    </source>
</reference>
<feature type="compositionally biased region" description="Polar residues" evidence="3">
    <location>
        <begin position="268"/>
        <end position="284"/>
    </location>
</feature>
<feature type="compositionally biased region" description="Polar residues" evidence="3">
    <location>
        <begin position="292"/>
        <end position="310"/>
    </location>
</feature>
<proteinExistence type="inferred from homology"/>
<organism evidence="4 5">
    <name type="scientific">Ceratopteris richardii</name>
    <name type="common">Triangle waterfern</name>
    <dbReference type="NCBI Taxonomy" id="49495"/>
    <lineage>
        <taxon>Eukaryota</taxon>
        <taxon>Viridiplantae</taxon>
        <taxon>Streptophyta</taxon>
        <taxon>Embryophyta</taxon>
        <taxon>Tracheophyta</taxon>
        <taxon>Polypodiopsida</taxon>
        <taxon>Polypodiidae</taxon>
        <taxon>Polypodiales</taxon>
        <taxon>Pteridineae</taxon>
        <taxon>Pteridaceae</taxon>
        <taxon>Parkerioideae</taxon>
        <taxon>Ceratopteris</taxon>
    </lineage>
</organism>
<feature type="compositionally biased region" description="Basic and acidic residues" evidence="3">
    <location>
        <begin position="396"/>
        <end position="408"/>
    </location>
</feature>
<gene>
    <name evidence="4" type="ORF">KP509_18G013400</name>
</gene>
<accession>A0A8T2SRB4</accession>
<dbReference type="AlphaFoldDB" id="A0A8T2SRB4"/>
<evidence type="ECO:0000313" key="5">
    <source>
        <dbReference type="Proteomes" id="UP000825935"/>
    </source>
</evidence>
<dbReference type="EMBL" id="CM035423">
    <property type="protein sequence ID" value="KAH7365199.1"/>
    <property type="molecule type" value="Genomic_DNA"/>
</dbReference>
<dbReference type="PANTHER" id="PTHR32295">
    <property type="entry name" value="IQ-DOMAIN 5-RELATED"/>
    <property type="match status" value="1"/>
</dbReference>
<sequence length="408" mass="45356">MGASKKWFKSIVNKKLPPPLKTSGNDATASKRLSPWSLLTACHVINKASILGEEDDDEDLEKDFSGRSNQAVVGQAEQEEWAAIRIQTAFRVVLARRALCALKGLARLKAAIDGQNGQKQSVRTQRSIQTFVRMQARIHKLRSLTGSDSQNLPRSFSSHAVESQSRENEDGWCHEIGSIEEIQTRVQQKHEAAMKRERAMAYAFSNQWRANSKIKLESFFDYELDNSTWSWVWLDRWVNDINQKNANSTLNAGEEDGNQDGGDREGQDLTNSGKNVSLKKSASARTHKPCSSPKTNITSSRKSRAGTTELQRAKSVGATHGTFSTLRRPNQPSQKSSGMRSTSKTNTRQPLSGPNQGLPKDTKRISRSPSTQKSPSGKRAESNEAKGSAMPRQHSRRQEKGPDKLAQK</sequence>
<evidence type="ECO:0000256" key="2">
    <source>
        <dbReference type="ARBA" id="ARBA00024341"/>
    </source>
</evidence>
<keyword evidence="1" id="KW-0112">Calmodulin-binding</keyword>
<feature type="compositionally biased region" description="Polar residues" evidence="3">
    <location>
        <begin position="321"/>
        <end position="355"/>
    </location>
</feature>
<feature type="region of interest" description="Disordered" evidence="3">
    <location>
        <begin position="247"/>
        <end position="408"/>
    </location>
</feature>
<dbReference type="Proteomes" id="UP000825935">
    <property type="component" value="Chromosome 18"/>
</dbReference>
<evidence type="ECO:0000256" key="1">
    <source>
        <dbReference type="ARBA" id="ARBA00022860"/>
    </source>
</evidence>
<dbReference type="PROSITE" id="PS50096">
    <property type="entry name" value="IQ"/>
    <property type="match status" value="1"/>
</dbReference>
<dbReference type="EMBL" id="CM035423">
    <property type="protein sequence ID" value="KAH7365198.1"/>
    <property type="molecule type" value="Genomic_DNA"/>
</dbReference>
<name>A0A8T2SRB4_CERRI</name>
<dbReference type="OrthoDB" id="1923765at2759"/>
<dbReference type="OMA" id="PWEGEVA"/>
<comment type="caution">
    <text evidence="4">The sequence shown here is derived from an EMBL/GenBank/DDBJ whole genome shotgun (WGS) entry which is preliminary data.</text>
</comment>
<comment type="similarity">
    <text evidence="2">Belongs to the IQD family.</text>
</comment>
<dbReference type="PANTHER" id="PTHR32295:SF280">
    <property type="entry name" value="DUF4005 DOMAIN-CONTAINING PROTEIN"/>
    <property type="match status" value="1"/>
</dbReference>
<dbReference type="GO" id="GO:0005516">
    <property type="term" value="F:calmodulin binding"/>
    <property type="evidence" value="ECO:0007669"/>
    <property type="project" value="UniProtKB-KW"/>
</dbReference>